<organism evidence="1 2">
    <name type="scientific">Peronosclerospora sorghi</name>
    <dbReference type="NCBI Taxonomy" id="230839"/>
    <lineage>
        <taxon>Eukaryota</taxon>
        <taxon>Sar</taxon>
        <taxon>Stramenopiles</taxon>
        <taxon>Oomycota</taxon>
        <taxon>Peronosporomycetes</taxon>
        <taxon>Peronosporales</taxon>
        <taxon>Peronosporaceae</taxon>
        <taxon>Peronosclerospora</taxon>
    </lineage>
</organism>
<dbReference type="EMBL" id="CM047585">
    <property type="protein sequence ID" value="KAI9910079.1"/>
    <property type="molecule type" value="Genomic_DNA"/>
</dbReference>
<dbReference type="Proteomes" id="UP001163321">
    <property type="component" value="Chromosome 6"/>
</dbReference>
<reference evidence="1 2" key="1">
    <citation type="journal article" date="2022" name="bioRxiv">
        <title>The genome of the oomycete Peronosclerospora sorghi, a cosmopolitan pathogen of maize and sorghum, is inflated with dispersed pseudogenes.</title>
        <authorList>
            <person name="Fletcher K."/>
            <person name="Martin F."/>
            <person name="Isakeit T."/>
            <person name="Cavanaugh K."/>
            <person name="Magill C."/>
            <person name="Michelmore R."/>
        </authorList>
    </citation>
    <scope>NUCLEOTIDE SEQUENCE [LARGE SCALE GENOMIC DNA]</scope>
    <source>
        <strain evidence="1">P6</strain>
    </source>
</reference>
<accession>A0ACC0VUB7</accession>
<keyword evidence="2" id="KW-1185">Reference proteome</keyword>
<protein>
    <submittedName>
        <fullName evidence="1">Uncharacterized protein</fullName>
    </submittedName>
</protein>
<proteinExistence type="predicted"/>
<gene>
    <name evidence="1" type="ORF">PsorP6_011084</name>
</gene>
<name>A0ACC0VUB7_9STRA</name>
<evidence type="ECO:0000313" key="2">
    <source>
        <dbReference type="Proteomes" id="UP001163321"/>
    </source>
</evidence>
<comment type="caution">
    <text evidence="1">The sequence shown here is derived from an EMBL/GenBank/DDBJ whole genome shotgun (WGS) entry which is preliminary data.</text>
</comment>
<sequence length="101" mass="11368">MTVTVATGKHMNAITKRQDKNLSNTFLIPVQAVRRLLRWDKIGVKPIDERFRGWSLNSVGVTVLCNQIDVARDLFFRQNENGEAVTLNGKVVSKNGSMHES</sequence>
<evidence type="ECO:0000313" key="1">
    <source>
        <dbReference type="EMBL" id="KAI9910079.1"/>
    </source>
</evidence>